<evidence type="ECO:0000313" key="1">
    <source>
        <dbReference type="EMBL" id="MBB4799089.1"/>
    </source>
</evidence>
<proteinExistence type="predicted"/>
<dbReference type="InterPro" id="IPR044855">
    <property type="entry name" value="CoA-Trfase_III_dom3_sf"/>
</dbReference>
<dbReference type="Gene3D" id="3.30.1540.10">
    <property type="entry name" value="formyl-coa transferase, domain 3"/>
    <property type="match status" value="1"/>
</dbReference>
<keyword evidence="2" id="KW-1185">Reference proteome</keyword>
<dbReference type="EC" id="5.1.99.4" evidence="1"/>
<dbReference type="GO" id="GO:0008111">
    <property type="term" value="F:alpha-methylacyl-CoA racemase activity"/>
    <property type="evidence" value="ECO:0007669"/>
    <property type="project" value="UniProtKB-EC"/>
</dbReference>
<dbReference type="InterPro" id="IPR050509">
    <property type="entry name" value="CoA-transferase_III"/>
</dbReference>
<dbReference type="PANTHER" id="PTHR48228">
    <property type="entry name" value="SUCCINYL-COA--D-CITRAMALATE COA-TRANSFERASE"/>
    <property type="match status" value="1"/>
</dbReference>
<comment type="caution">
    <text evidence="1">The sequence shown here is derived from an EMBL/GenBank/DDBJ whole genome shotgun (WGS) entry which is preliminary data.</text>
</comment>
<dbReference type="InterPro" id="IPR003673">
    <property type="entry name" value="CoA-Trfase_fam_III"/>
</dbReference>
<accession>A0A7W7IR95</accession>
<evidence type="ECO:0000313" key="2">
    <source>
        <dbReference type="Proteomes" id="UP000539957"/>
    </source>
</evidence>
<gene>
    <name evidence="1" type="ORF">HNP32_002845</name>
</gene>
<dbReference type="InterPro" id="IPR023606">
    <property type="entry name" value="CoA-Trfase_III_dom_1_sf"/>
</dbReference>
<dbReference type="Pfam" id="PF02515">
    <property type="entry name" value="CoA_transf_3"/>
    <property type="match status" value="1"/>
</dbReference>
<organism evidence="1 2">
    <name type="scientific">Brevundimonas bullata</name>
    <dbReference type="NCBI Taxonomy" id="13160"/>
    <lineage>
        <taxon>Bacteria</taxon>
        <taxon>Pseudomonadati</taxon>
        <taxon>Pseudomonadota</taxon>
        <taxon>Alphaproteobacteria</taxon>
        <taxon>Caulobacterales</taxon>
        <taxon>Caulobacteraceae</taxon>
        <taxon>Brevundimonas</taxon>
    </lineage>
</organism>
<dbReference type="Gene3D" id="3.40.50.10540">
    <property type="entry name" value="Crotonobetainyl-coa:carnitine coa-transferase, domain 1"/>
    <property type="match status" value="1"/>
</dbReference>
<dbReference type="EMBL" id="JACHKY010000005">
    <property type="protein sequence ID" value="MBB4799089.1"/>
    <property type="molecule type" value="Genomic_DNA"/>
</dbReference>
<dbReference type="PANTHER" id="PTHR48228:SF5">
    <property type="entry name" value="ALPHA-METHYLACYL-COA RACEMASE"/>
    <property type="match status" value="1"/>
</dbReference>
<keyword evidence="1" id="KW-0413">Isomerase</keyword>
<name>A0A7W7IR95_9CAUL</name>
<dbReference type="SUPFAM" id="SSF89796">
    <property type="entry name" value="CoA-transferase family III (CaiB/BaiF)"/>
    <property type="match status" value="1"/>
</dbReference>
<reference evidence="1 2" key="1">
    <citation type="submission" date="2020-08" db="EMBL/GenBank/DDBJ databases">
        <title>Functional genomics of gut bacteria from endangered species of beetles.</title>
        <authorList>
            <person name="Carlos-Shanley C."/>
        </authorList>
    </citation>
    <scope>NUCLEOTIDE SEQUENCE [LARGE SCALE GENOMIC DNA]</scope>
    <source>
        <strain evidence="1 2">S00123</strain>
    </source>
</reference>
<dbReference type="AlphaFoldDB" id="A0A7W7IR95"/>
<dbReference type="Proteomes" id="UP000539957">
    <property type="component" value="Unassembled WGS sequence"/>
</dbReference>
<protein>
    <submittedName>
        <fullName evidence="1">Alpha-methylacyl-CoA racemase</fullName>
        <ecNumber evidence="1">5.1.99.4</ecNumber>
    </submittedName>
</protein>
<dbReference type="RefSeq" id="WP_184271727.1">
    <property type="nucleotide sequence ID" value="NZ_JACHKY010000005.1"/>
</dbReference>
<sequence>MGPLTGLRIIEIDGLGPVTFAGMVLADMGAEVLRLTRGGNAPAAVFDDVGGEVLHRGRIAVPVDLKSPEDRDKVLALIAGADALIEGFRPGVMERLGLGPDACAAINPRLVYGRVTGWGQSGPMADQVGHDINYLALSGALYPMGAGDQPPCPPLNLVGDYGGGAMMLVSGVLAAMLEAKTTGRGRVVDAAMTDGSALLTSLFHALRARGLWSDTREANLLDGGTPFYRCYACRDGRFVAVGALEPRFYAALIDGLGLTPEDATQFDRDAWPALQTRFTALFATRDRDDWAAHFAGTEACVTPVLTLGEATEHPHNQARGTFVKAGIVQPAPAPRFGAHAAPVSADRPALPLDQALADWAKPAASRVT</sequence>